<keyword evidence="2 8" id="KW-1003">Cell membrane</keyword>
<evidence type="ECO:0000313" key="11">
    <source>
        <dbReference type="Proteomes" id="UP001235849"/>
    </source>
</evidence>
<evidence type="ECO:0000256" key="1">
    <source>
        <dbReference type="ARBA" id="ARBA00004651"/>
    </source>
</evidence>
<protein>
    <recommendedName>
        <fullName evidence="8">Apolipoprotein N-acyltransferase</fullName>
        <shortName evidence="8">ALP N-acyltransferase</shortName>
        <ecNumber evidence="8">2.3.1.269</ecNumber>
    </recommendedName>
</protein>
<comment type="pathway">
    <text evidence="8">Protein modification; lipoprotein biosynthesis (N-acyl transfer).</text>
</comment>
<dbReference type="Pfam" id="PF00795">
    <property type="entry name" value="CN_hydrolase"/>
    <property type="match status" value="1"/>
</dbReference>
<reference evidence="10 11" key="1">
    <citation type="submission" date="2023-01" db="EMBL/GenBank/DDBJ databases">
        <title>Novel diversity within Roseofilum (Cyanobacteria; Desertifilaceae) from marine benthic mats with descriptions of four novel species.</title>
        <authorList>
            <person name="Wang Y."/>
            <person name="Berthold D.E."/>
            <person name="Hu J."/>
            <person name="Lefler F.W."/>
            <person name="Laughinghouse H.D. IV."/>
        </authorList>
    </citation>
    <scope>NUCLEOTIDE SEQUENCE [LARGE SCALE GENOMIC DNA]</scope>
    <source>
        <strain evidence="10 11">BLCC-M114</strain>
    </source>
</reference>
<feature type="domain" description="CN hydrolase" evidence="9">
    <location>
        <begin position="237"/>
        <end position="486"/>
    </location>
</feature>
<dbReference type="HAMAP" id="MF_01148">
    <property type="entry name" value="Lnt"/>
    <property type="match status" value="1"/>
</dbReference>
<dbReference type="PANTHER" id="PTHR38686:SF1">
    <property type="entry name" value="APOLIPOPROTEIN N-ACYLTRANSFERASE"/>
    <property type="match status" value="1"/>
</dbReference>
<feature type="transmembrane region" description="Helical" evidence="8">
    <location>
        <begin position="30"/>
        <end position="46"/>
    </location>
</feature>
<keyword evidence="6 8" id="KW-0472">Membrane</keyword>
<sequence length="517" mass="57303">MKAKSLATVALSLIGGLLMGITTAPVNAWPLAWIALIPLWVLVRRSSSWKATFSYALVWGSGFHGVALFWITGIHPMTWLGVPWFASLAIALTVWLFITLWGTALVSLWALVFSHFTREKNSTYTVLFGTTVWCLLEGLWSHSDLWWSSLSYTQSPFNLPILHLGQLSGPNTITAVLVAVNGLVAEFISQKLYHKIAYKSILIGAIFLLLSSHTTGYFLSQQSLASKTGKTFNIGIIQGNIPNEIKLYSPGWQNALAGYTQGYKKLASQGVDIVLTPETALPFLWTKQNQGYPPLLQAIRDWGTPAWVGAFGQKGDRLTNSLFTLDGTGTIISQYDKIKLVPLGEYIPFESLIGQLINRLSPLEAQLAKGSANQIIPTPVGQAIVGICYDSAFSQIFRRQAAQGGEFIITASNDAHYSAAMQWQHHAQDVLRAIESDRTTIRATNTGYSAIVEHHGKTRWISDRNIYQIHADTIERRTTQTLYIQRGDWLTPLLCLFLAFWALIGHIQSGETRKNPP</sequence>
<dbReference type="PANTHER" id="PTHR38686">
    <property type="entry name" value="APOLIPOPROTEIN N-ACYLTRANSFERASE"/>
    <property type="match status" value="1"/>
</dbReference>
<feature type="transmembrane region" description="Helical" evidence="8">
    <location>
        <begin position="196"/>
        <end position="219"/>
    </location>
</feature>
<dbReference type="Pfam" id="PF20154">
    <property type="entry name" value="LNT_N"/>
    <property type="match status" value="1"/>
</dbReference>
<dbReference type="InterPro" id="IPR004563">
    <property type="entry name" value="Apolipo_AcylTrfase"/>
</dbReference>
<keyword evidence="7 8" id="KW-0012">Acyltransferase</keyword>
<gene>
    <name evidence="8 10" type="primary">lnt</name>
    <name evidence="10" type="ORF">PMG25_16370</name>
</gene>
<dbReference type="InterPro" id="IPR003010">
    <property type="entry name" value="C-N_Hydrolase"/>
</dbReference>
<keyword evidence="4 8" id="KW-0812">Transmembrane</keyword>
<dbReference type="CDD" id="cd07571">
    <property type="entry name" value="ALP_N-acyl_transferase"/>
    <property type="match status" value="1"/>
</dbReference>
<dbReference type="PROSITE" id="PS50263">
    <property type="entry name" value="CN_HYDROLASE"/>
    <property type="match status" value="1"/>
</dbReference>
<comment type="subcellular location">
    <subcellularLocation>
        <location evidence="1 8">Cell membrane</location>
        <topology evidence="1 8">Multi-pass membrane protein</topology>
    </subcellularLocation>
</comment>
<evidence type="ECO:0000256" key="7">
    <source>
        <dbReference type="ARBA" id="ARBA00023315"/>
    </source>
</evidence>
<evidence type="ECO:0000313" key="10">
    <source>
        <dbReference type="EMBL" id="MDJ1175665.1"/>
    </source>
</evidence>
<feature type="transmembrane region" description="Helical" evidence="8">
    <location>
        <begin position="161"/>
        <end position="184"/>
    </location>
</feature>
<dbReference type="Gene3D" id="3.60.110.10">
    <property type="entry name" value="Carbon-nitrogen hydrolase"/>
    <property type="match status" value="1"/>
</dbReference>
<dbReference type="NCBIfam" id="TIGR00546">
    <property type="entry name" value="lnt"/>
    <property type="match status" value="1"/>
</dbReference>
<organism evidence="10 11">
    <name type="scientific">Roseofilum capinflatum BLCC-M114</name>
    <dbReference type="NCBI Taxonomy" id="3022440"/>
    <lineage>
        <taxon>Bacteria</taxon>
        <taxon>Bacillati</taxon>
        <taxon>Cyanobacteriota</taxon>
        <taxon>Cyanophyceae</taxon>
        <taxon>Desertifilales</taxon>
        <taxon>Desertifilaceae</taxon>
        <taxon>Roseofilum</taxon>
        <taxon>Roseofilum capinflatum</taxon>
    </lineage>
</organism>
<evidence type="ECO:0000256" key="5">
    <source>
        <dbReference type="ARBA" id="ARBA00022989"/>
    </source>
</evidence>
<dbReference type="InterPro" id="IPR045378">
    <property type="entry name" value="LNT_N"/>
</dbReference>
<evidence type="ECO:0000256" key="2">
    <source>
        <dbReference type="ARBA" id="ARBA00022475"/>
    </source>
</evidence>
<evidence type="ECO:0000256" key="6">
    <source>
        <dbReference type="ARBA" id="ARBA00023136"/>
    </source>
</evidence>
<keyword evidence="3 8" id="KW-0808">Transferase</keyword>
<evidence type="ECO:0000259" key="9">
    <source>
        <dbReference type="PROSITE" id="PS50263"/>
    </source>
</evidence>
<dbReference type="EMBL" id="JAQOSO010000087">
    <property type="protein sequence ID" value="MDJ1175665.1"/>
    <property type="molecule type" value="Genomic_DNA"/>
</dbReference>
<dbReference type="RefSeq" id="WP_283767965.1">
    <property type="nucleotide sequence ID" value="NZ_JAQOSO010000087.1"/>
</dbReference>
<dbReference type="Proteomes" id="UP001235849">
    <property type="component" value="Unassembled WGS sequence"/>
</dbReference>
<keyword evidence="5 8" id="KW-1133">Transmembrane helix</keyword>
<evidence type="ECO:0000256" key="8">
    <source>
        <dbReference type="HAMAP-Rule" id="MF_01148"/>
    </source>
</evidence>
<feature type="transmembrane region" description="Helical" evidence="8">
    <location>
        <begin position="53"/>
        <end position="72"/>
    </location>
</feature>
<dbReference type="InterPro" id="IPR036526">
    <property type="entry name" value="C-N_Hydrolase_sf"/>
</dbReference>
<comment type="caution">
    <text evidence="10">The sequence shown here is derived from an EMBL/GenBank/DDBJ whole genome shotgun (WGS) entry which is preliminary data.</text>
</comment>
<keyword evidence="11" id="KW-1185">Reference proteome</keyword>
<name>A0ABT7B915_9CYAN</name>
<proteinExistence type="inferred from homology"/>
<feature type="transmembrane region" description="Helical" evidence="8">
    <location>
        <begin position="124"/>
        <end position="141"/>
    </location>
</feature>
<comment type="function">
    <text evidence="8">Catalyzes the phospholipid dependent N-acylation of the N-terminal cysteine of apolipoprotein, the last step in lipoprotein maturation.</text>
</comment>
<comment type="similarity">
    <text evidence="8">Belongs to the CN hydrolase family. Apolipoprotein N-acyltransferase subfamily.</text>
</comment>
<feature type="transmembrane region" description="Helical" evidence="8">
    <location>
        <begin position="84"/>
        <end position="112"/>
    </location>
</feature>
<evidence type="ECO:0000256" key="3">
    <source>
        <dbReference type="ARBA" id="ARBA00022679"/>
    </source>
</evidence>
<dbReference type="EC" id="2.3.1.269" evidence="8"/>
<evidence type="ECO:0000256" key="4">
    <source>
        <dbReference type="ARBA" id="ARBA00022692"/>
    </source>
</evidence>
<accession>A0ABT7B915</accession>
<comment type="catalytic activity">
    <reaction evidence="8">
        <text>N-terminal S-1,2-diacyl-sn-glyceryl-L-cysteinyl-[lipoprotein] + a glycerophospholipid = N-acyl-S-1,2-diacyl-sn-glyceryl-L-cysteinyl-[lipoprotein] + a 2-acyl-sn-glycero-3-phospholipid + H(+)</text>
        <dbReference type="Rhea" id="RHEA:48228"/>
        <dbReference type="Rhea" id="RHEA-COMP:14681"/>
        <dbReference type="Rhea" id="RHEA-COMP:14684"/>
        <dbReference type="ChEBI" id="CHEBI:15378"/>
        <dbReference type="ChEBI" id="CHEBI:136912"/>
        <dbReference type="ChEBI" id="CHEBI:140656"/>
        <dbReference type="ChEBI" id="CHEBI:140657"/>
        <dbReference type="ChEBI" id="CHEBI:140660"/>
        <dbReference type="EC" id="2.3.1.269"/>
    </reaction>
</comment>
<dbReference type="SUPFAM" id="SSF56317">
    <property type="entry name" value="Carbon-nitrogen hydrolase"/>
    <property type="match status" value="1"/>
</dbReference>